<dbReference type="InterPro" id="IPR036875">
    <property type="entry name" value="Znf_CCHC_sf"/>
</dbReference>
<feature type="region of interest" description="Disordered" evidence="2">
    <location>
        <begin position="336"/>
        <end position="357"/>
    </location>
</feature>
<keyword evidence="5" id="KW-1185">Reference proteome</keyword>
<dbReference type="Pfam" id="PF23058">
    <property type="entry name" value="RBD_ZCCHC3_2nd"/>
    <property type="match status" value="2"/>
</dbReference>
<sequence length="497" mass="55584">MYNPFVPGEDVSTFLGRYCKVVRPPEKCSDEFGMWNGTWRVWARFRPSKVGYEGVEHPPSSFSIGSNRGFLYYIGQPELCRKCNAMGHKAEECKDLFCRNCNKKGHNTKDCKERRKCNLCGDINHLFYKVEPLFANRVRTVTVCMQNPYVKEQDIQFFLSKYCDILGAGVKEMDYDKMWNGNRKFTVRFRRKTEGFECPPASFYIGGVKGYLYYYGQPKTCRKCGEQGHIAIMCPNVFCRNCLETGHEAKDCKKPKSCNLCDSTEHMFKDCPNRHKTYAESLQDFEVVPDETRIDHVPTCAEGGAVSGGAVQETLPVVAAVEAPLVLGLEPPAVESPVSGVSGTGKEKRDRKQKLVTTSEAMVTEESSQGTVILDTPVGSGKQWGDIEESDEMGWEMAEGKRTAKRKLNQEESDGDNKVCVIETSNSFECLENEEVGEEEVSSFEPSSVGSSPLAPPSEVDSEENSTDSQLNYLSDSMVDNMKKTTMFPMGGKTDGT</sequence>
<dbReference type="Pfam" id="PF00098">
    <property type="entry name" value="zf-CCHC"/>
    <property type="match status" value="1"/>
</dbReference>
<feature type="domain" description="CCHC-type" evidence="3">
    <location>
        <begin position="98"/>
        <end position="113"/>
    </location>
</feature>
<gene>
    <name evidence="4" type="primary">Zcchc3_22</name>
    <name evidence="4" type="ORF">GTO93_0001969</name>
</gene>
<reference evidence="4" key="1">
    <citation type="journal article" date="2021" name="Cell">
        <title>Tracing the genetic footprints of vertebrate landing in non-teleost ray-finned fishes.</title>
        <authorList>
            <person name="Bi X."/>
            <person name="Wang K."/>
            <person name="Yang L."/>
            <person name="Pan H."/>
            <person name="Jiang H."/>
            <person name="Wei Q."/>
            <person name="Fang M."/>
            <person name="Yu H."/>
            <person name="Zhu C."/>
            <person name="Cai Y."/>
            <person name="He Y."/>
            <person name="Gan X."/>
            <person name="Zeng H."/>
            <person name="Yu D."/>
            <person name="Zhu Y."/>
            <person name="Jiang H."/>
            <person name="Qiu Q."/>
            <person name="Yang H."/>
            <person name="Zhang Y.E."/>
            <person name="Wang W."/>
            <person name="Zhu M."/>
            <person name="He S."/>
            <person name="Zhang G."/>
        </authorList>
    </citation>
    <scope>NUCLEOTIDE SEQUENCE</scope>
    <source>
        <strain evidence="4">Pddl_001</strain>
    </source>
</reference>
<dbReference type="Gene3D" id="4.10.60.10">
    <property type="entry name" value="Zinc finger, CCHC-type"/>
    <property type="match status" value="2"/>
</dbReference>
<organism evidence="4 5">
    <name type="scientific">Polyodon spathula</name>
    <name type="common">North American paddlefish</name>
    <name type="synonym">Squalus spathula</name>
    <dbReference type="NCBI Taxonomy" id="7913"/>
    <lineage>
        <taxon>Eukaryota</taxon>
        <taxon>Metazoa</taxon>
        <taxon>Chordata</taxon>
        <taxon>Craniata</taxon>
        <taxon>Vertebrata</taxon>
        <taxon>Euteleostomi</taxon>
        <taxon>Actinopterygii</taxon>
        <taxon>Chondrostei</taxon>
        <taxon>Acipenseriformes</taxon>
        <taxon>Polyodontidae</taxon>
        <taxon>Polyodon</taxon>
    </lineage>
</organism>
<dbReference type="EMBL" id="JAAWVQ010108982">
    <property type="protein sequence ID" value="MBN3281466.1"/>
    <property type="molecule type" value="Genomic_DNA"/>
</dbReference>
<feature type="domain" description="CCHC-type" evidence="3">
    <location>
        <begin position="221"/>
        <end position="236"/>
    </location>
</feature>
<comment type="caution">
    <text evidence="4">The sequence shown here is derived from an EMBL/GenBank/DDBJ whole genome shotgun (WGS) entry which is preliminary data.</text>
</comment>
<keyword evidence="1" id="KW-0863">Zinc-finger</keyword>
<dbReference type="PANTHER" id="PTHR22639:SF3">
    <property type="entry name" value="ZINC FINGER CCHC DOMAIN-CONTAINING PROTEIN 3"/>
    <property type="match status" value="1"/>
</dbReference>
<feature type="region of interest" description="Disordered" evidence="2">
    <location>
        <begin position="434"/>
        <end position="497"/>
    </location>
</feature>
<dbReference type="SUPFAM" id="SSF57756">
    <property type="entry name" value="Retrovirus zinc finger-like domains"/>
    <property type="match status" value="2"/>
</dbReference>
<dbReference type="PROSITE" id="PS50158">
    <property type="entry name" value="ZF_CCHC"/>
    <property type="match status" value="3"/>
</dbReference>
<keyword evidence="1" id="KW-0862">Zinc</keyword>
<keyword evidence="1" id="KW-0479">Metal-binding</keyword>
<feature type="non-terminal residue" evidence="4">
    <location>
        <position position="497"/>
    </location>
</feature>
<evidence type="ECO:0000256" key="2">
    <source>
        <dbReference type="SAM" id="MobiDB-lite"/>
    </source>
</evidence>
<feature type="non-terminal residue" evidence="4">
    <location>
        <position position="1"/>
    </location>
</feature>
<name>A0ABS2Y5I3_POLSP</name>
<dbReference type="Proteomes" id="UP001166093">
    <property type="component" value="Unassembled WGS sequence"/>
</dbReference>
<dbReference type="SMART" id="SM00343">
    <property type="entry name" value="ZnF_C2HC"/>
    <property type="match status" value="5"/>
</dbReference>
<evidence type="ECO:0000313" key="4">
    <source>
        <dbReference type="EMBL" id="MBN3281466.1"/>
    </source>
</evidence>
<feature type="domain" description="CCHC-type" evidence="3">
    <location>
        <begin position="239"/>
        <end position="254"/>
    </location>
</feature>
<evidence type="ECO:0000313" key="5">
    <source>
        <dbReference type="Proteomes" id="UP001166093"/>
    </source>
</evidence>
<dbReference type="InterPro" id="IPR001878">
    <property type="entry name" value="Znf_CCHC"/>
</dbReference>
<feature type="compositionally biased region" description="Low complexity" evidence="2">
    <location>
        <begin position="443"/>
        <end position="453"/>
    </location>
</feature>
<dbReference type="InterPro" id="IPR042509">
    <property type="entry name" value="ZCCHC3"/>
</dbReference>
<evidence type="ECO:0000259" key="3">
    <source>
        <dbReference type="PROSITE" id="PS50158"/>
    </source>
</evidence>
<accession>A0ABS2Y5I3</accession>
<protein>
    <submittedName>
        <fullName evidence="4">ZCHC3 protein</fullName>
    </submittedName>
</protein>
<evidence type="ECO:0000256" key="1">
    <source>
        <dbReference type="PROSITE-ProRule" id="PRU00047"/>
    </source>
</evidence>
<proteinExistence type="predicted"/>
<dbReference type="PANTHER" id="PTHR22639">
    <property type="entry name" value="GAG-RELATED PROTEIN"/>
    <property type="match status" value="1"/>
</dbReference>
<dbReference type="InterPro" id="IPR057811">
    <property type="entry name" value="RBD_ZCCHC3_2nd"/>
</dbReference>